<evidence type="ECO:0000259" key="7">
    <source>
        <dbReference type="PROSITE" id="PS50097"/>
    </source>
</evidence>
<evidence type="ECO:0000256" key="1">
    <source>
        <dbReference type="ARBA" id="ARBA00022473"/>
    </source>
</evidence>
<dbReference type="Pfam" id="PF00651">
    <property type="entry name" value="BTB"/>
    <property type="match status" value="1"/>
</dbReference>
<evidence type="ECO:0000313" key="9">
    <source>
        <dbReference type="Proteomes" id="UP001187531"/>
    </source>
</evidence>
<comment type="caution">
    <text evidence="8">The sequence shown here is derived from an EMBL/GenBank/DDBJ whole genome shotgun (WGS) entry which is preliminary data.</text>
</comment>
<evidence type="ECO:0000256" key="5">
    <source>
        <dbReference type="ARBA" id="ARBA00037382"/>
    </source>
</evidence>
<dbReference type="GO" id="GO:0006357">
    <property type="term" value="P:regulation of transcription by RNA polymerase II"/>
    <property type="evidence" value="ECO:0007669"/>
    <property type="project" value="TreeGrafter"/>
</dbReference>
<protein>
    <recommendedName>
        <fullName evidence="7">BTB domain-containing protein</fullName>
    </recommendedName>
</protein>
<accession>A0AA88KTT9</accession>
<feature type="compositionally biased region" description="Polar residues" evidence="6">
    <location>
        <begin position="196"/>
        <end position="208"/>
    </location>
</feature>
<dbReference type="GO" id="GO:0016199">
    <property type="term" value="P:axon midline choice point recognition"/>
    <property type="evidence" value="ECO:0007669"/>
    <property type="project" value="UniProtKB-ARBA"/>
</dbReference>
<proteinExistence type="predicted"/>
<dbReference type="GO" id="GO:0007526">
    <property type="term" value="P:larval somatic muscle development"/>
    <property type="evidence" value="ECO:0007669"/>
    <property type="project" value="UniProtKB-ARBA"/>
</dbReference>
<dbReference type="GO" id="GO:0045476">
    <property type="term" value="P:nurse cell apoptotic process"/>
    <property type="evidence" value="ECO:0007669"/>
    <property type="project" value="UniProtKB-ARBA"/>
</dbReference>
<dbReference type="SUPFAM" id="SSF57667">
    <property type="entry name" value="beta-beta-alpha zinc fingers"/>
    <property type="match status" value="1"/>
</dbReference>
<keyword evidence="9" id="KW-1185">Reference proteome</keyword>
<dbReference type="GO" id="GO:0007464">
    <property type="term" value="P:R3/R4 cell fate commitment"/>
    <property type="evidence" value="ECO:0007669"/>
    <property type="project" value="UniProtKB-ARBA"/>
</dbReference>
<reference evidence="8" key="1">
    <citation type="submission" date="2023-07" db="EMBL/GenBank/DDBJ databases">
        <title>Chromosome-level genome assembly of Artemia franciscana.</title>
        <authorList>
            <person name="Jo E."/>
        </authorList>
    </citation>
    <scope>NUCLEOTIDE SEQUENCE</scope>
    <source>
        <tissue evidence="8">Whole body</tissue>
    </source>
</reference>
<name>A0AA88KTT9_ARTSF</name>
<gene>
    <name evidence="8" type="ORF">QYM36_019410</name>
</gene>
<dbReference type="InterPro" id="IPR013087">
    <property type="entry name" value="Znf_C2H2_type"/>
</dbReference>
<evidence type="ECO:0000313" key="8">
    <source>
        <dbReference type="EMBL" id="KAK2701954.1"/>
    </source>
</evidence>
<dbReference type="GO" id="GO:0048813">
    <property type="term" value="P:dendrite morphogenesis"/>
    <property type="evidence" value="ECO:0007669"/>
    <property type="project" value="UniProtKB-ARBA"/>
</dbReference>
<evidence type="ECO:0000256" key="4">
    <source>
        <dbReference type="ARBA" id="ARBA00023242"/>
    </source>
</evidence>
<comment type="function">
    <text evidence="5">Putative transcription factor required for axon growth and guidance in the central and peripheral nervous systems. Repels CNS axons away from the midline by promoting the expression of the midline repellent sli and its receptor robo.</text>
</comment>
<dbReference type="InterPro" id="IPR000210">
    <property type="entry name" value="BTB/POZ_dom"/>
</dbReference>
<dbReference type="GO" id="GO:0008406">
    <property type="term" value="P:gonad development"/>
    <property type="evidence" value="ECO:0007669"/>
    <property type="project" value="UniProtKB-ARBA"/>
</dbReference>
<dbReference type="PANTHER" id="PTHR23110:SF111">
    <property type="entry name" value="LONGITUDINALS LACKING PROTEIN, ISOFORMS F_I_K_T"/>
    <property type="match status" value="1"/>
</dbReference>
<dbReference type="GO" id="GO:0035167">
    <property type="term" value="P:larval lymph gland hemopoiesis"/>
    <property type="evidence" value="ECO:0007669"/>
    <property type="project" value="UniProtKB-ARBA"/>
</dbReference>
<dbReference type="CDD" id="cd18315">
    <property type="entry name" value="BTB_POZ_BAB-like"/>
    <property type="match status" value="1"/>
</dbReference>
<keyword evidence="1" id="KW-0217">Developmental protein</keyword>
<evidence type="ECO:0000256" key="3">
    <source>
        <dbReference type="ARBA" id="ARBA00022902"/>
    </source>
</evidence>
<dbReference type="Proteomes" id="UP001187531">
    <property type="component" value="Unassembled WGS sequence"/>
</dbReference>
<keyword evidence="4" id="KW-0539">Nucleus</keyword>
<dbReference type="EMBL" id="JAVRJZ010001101">
    <property type="protein sequence ID" value="KAK2701953.1"/>
    <property type="molecule type" value="Genomic_DNA"/>
</dbReference>
<feature type="region of interest" description="Disordered" evidence="6">
    <location>
        <begin position="174"/>
        <end position="238"/>
    </location>
</feature>
<dbReference type="PROSITE" id="PS50097">
    <property type="entry name" value="BTB"/>
    <property type="match status" value="1"/>
</dbReference>
<organism evidence="8 9">
    <name type="scientific">Artemia franciscana</name>
    <name type="common">Brine shrimp</name>
    <name type="synonym">Artemia sanfranciscana</name>
    <dbReference type="NCBI Taxonomy" id="6661"/>
    <lineage>
        <taxon>Eukaryota</taxon>
        <taxon>Metazoa</taxon>
        <taxon>Ecdysozoa</taxon>
        <taxon>Arthropoda</taxon>
        <taxon>Crustacea</taxon>
        <taxon>Branchiopoda</taxon>
        <taxon>Anostraca</taxon>
        <taxon>Artemiidae</taxon>
        <taxon>Artemia</taxon>
    </lineage>
</organism>
<keyword evidence="2" id="KW-0221">Differentiation</keyword>
<dbReference type="EMBL" id="JAVRJZ010001101">
    <property type="protein sequence ID" value="KAK2701954.1"/>
    <property type="molecule type" value="Genomic_DNA"/>
</dbReference>
<dbReference type="GO" id="GO:0005634">
    <property type="term" value="C:nucleus"/>
    <property type="evidence" value="ECO:0007669"/>
    <property type="project" value="TreeGrafter"/>
</dbReference>
<dbReference type="InterPro" id="IPR051095">
    <property type="entry name" value="Dros_DevTransReg"/>
</dbReference>
<dbReference type="SMART" id="SM00225">
    <property type="entry name" value="BTB"/>
    <property type="match status" value="1"/>
</dbReference>
<dbReference type="InterPro" id="IPR011333">
    <property type="entry name" value="SKP1/BTB/POZ_sf"/>
</dbReference>
<dbReference type="SMART" id="SM00355">
    <property type="entry name" value="ZnF_C2H2"/>
    <property type="match status" value="2"/>
</dbReference>
<feature type="compositionally biased region" description="Acidic residues" evidence="6">
    <location>
        <begin position="209"/>
        <end position="221"/>
    </location>
</feature>
<dbReference type="InterPro" id="IPR036236">
    <property type="entry name" value="Znf_C2H2_sf"/>
</dbReference>
<dbReference type="SUPFAM" id="SSF54695">
    <property type="entry name" value="POZ domain"/>
    <property type="match status" value="1"/>
</dbReference>
<keyword evidence="3" id="KW-0524">Neurogenesis</keyword>
<sequence>MDIGEQEFRLKWNNHQPTLIAVLDRLLVNQTLVDITLAAEGQTLKAHKLVLSACSPFFHDLLSNYTGRDMVVFLKDVRFVELQALIDYMYKGEVSIAQHNLASLIQTAESLKIKGLAEPDDLSRRAPPPPPPPLHKINIVSSQSPKSEYKKVSADYPVGVPNFGSVCMKRRRVDVPDSSVSEVDKEKEVVGVNGSDELNSSKPKSETSFSEDEGAEDEWSENEISNTQEGEDSQGQWQSAEDATLLFTSESQVVATILQTNGFSMCHSCNRGFHSDEELMKHKTECELEKRFPCPNCTRRYKRKPALMFHLKFECGGIKLFHCPHCPYQASRRTTLRRHISTRHNINLDIFGNEIKEEKVVVDE</sequence>
<feature type="compositionally biased region" description="Polar residues" evidence="6">
    <location>
        <begin position="222"/>
        <end position="238"/>
    </location>
</feature>
<dbReference type="Gene3D" id="3.30.710.10">
    <property type="entry name" value="Potassium Channel Kv1.1, Chain A"/>
    <property type="match status" value="1"/>
</dbReference>
<dbReference type="PANTHER" id="PTHR23110">
    <property type="entry name" value="BTB DOMAIN TRANSCRIPTION FACTOR"/>
    <property type="match status" value="1"/>
</dbReference>
<dbReference type="GO" id="GO:0045467">
    <property type="term" value="P:R7 cell development"/>
    <property type="evidence" value="ECO:0007669"/>
    <property type="project" value="UniProtKB-ARBA"/>
</dbReference>
<feature type="region of interest" description="Disordered" evidence="6">
    <location>
        <begin position="119"/>
        <end position="145"/>
    </location>
</feature>
<dbReference type="Gene3D" id="3.30.160.60">
    <property type="entry name" value="Classic Zinc Finger"/>
    <property type="match status" value="1"/>
</dbReference>
<evidence type="ECO:0000256" key="6">
    <source>
        <dbReference type="SAM" id="MobiDB-lite"/>
    </source>
</evidence>
<dbReference type="AlphaFoldDB" id="A0AA88KTT9"/>
<evidence type="ECO:0000256" key="2">
    <source>
        <dbReference type="ARBA" id="ARBA00022782"/>
    </source>
</evidence>
<feature type="domain" description="BTB" evidence="7">
    <location>
        <begin position="33"/>
        <end position="98"/>
    </location>
</feature>